<protein>
    <submittedName>
        <fullName evidence="3">Aryl-alcohol dehydrogenase-like predicted oxidoreductase</fullName>
    </submittedName>
</protein>
<organism evidence="3 4">
    <name type="scientific">Nocardioides albertanoniae</name>
    <dbReference type="NCBI Taxonomy" id="1175486"/>
    <lineage>
        <taxon>Bacteria</taxon>
        <taxon>Bacillati</taxon>
        <taxon>Actinomycetota</taxon>
        <taxon>Actinomycetes</taxon>
        <taxon>Propionibacteriales</taxon>
        <taxon>Nocardioidaceae</taxon>
        <taxon>Nocardioides</taxon>
    </lineage>
</organism>
<evidence type="ECO:0000313" key="4">
    <source>
        <dbReference type="Proteomes" id="UP000320209"/>
    </source>
</evidence>
<dbReference type="EMBL" id="VFOV01000001">
    <property type="protein sequence ID" value="TQL66253.1"/>
    <property type="molecule type" value="Genomic_DNA"/>
</dbReference>
<dbReference type="Gene3D" id="3.20.20.100">
    <property type="entry name" value="NADP-dependent oxidoreductase domain"/>
    <property type="match status" value="1"/>
</dbReference>
<dbReference type="PANTHER" id="PTHR43625">
    <property type="entry name" value="AFLATOXIN B1 ALDEHYDE REDUCTASE"/>
    <property type="match status" value="1"/>
</dbReference>
<accession>A0A543A0X6</accession>
<evidence type="ECO:0000256" key="1">
    <source>
        <dbReference type="ARBA" id="ARBA00023002"/>
    </source>
</evidence>
<proteinExistence type="predicted"/>
<reference evidence="3 4" key="1">
    <citation type="submission" date="2019-06" db="EMBL/GenBank/DDBJ databases">
        <title>Sequencing the genomes of 1000 actinobacteria strains.</title>
        <authorList>
            <person name="Klenk H.-P."/>
        </authorList>
    </citation>
    <scope>NUCLEOTIDE SEQUENCE [LARGE SCALE GENOMIC DNA]</scope>
    <source>
        <strain evidence="3 4">DSM 25218</strain>
    </source>
</reference>
<sequence>MRCACRDSQERRTLEGMTTLDNLRFSSRQLGRTGPTVTSPALGGMSLSGAYGAVDDEEGVRVIHAYLDAGGTLIDTGDFYGAGHNEMLIARALRERNRDDVVLSVKFGALLTPVGLPAGFDGRPEAVKSALTYSLQRLGTDHVDIYRPARLDPQVPIEETVGAVKEMVEAGYVRHVGLSEVGADTIRRAAAVTPISDLQVEYSLLSREIETNGILEACDELGIGITAYSVLGRGLIGGSGTVGGSLGRMPRFQGDNLDHNRALVESLQQIADEKGVTLAQLAIAWVAARGEHIVPVIGSRRVSQVESMAGANSVTIDEADLARIDAAVPAGSVRGDRYPTQFMDQIDTER</sequence>
<keyword evidence="4" id="KW-1185">Reference proteome</keyword>
<evidence type="ECO:0000259" key="2">
    <source>
        <dbReference type="Pfam" id="PF00248"/>
    </source>
</evidence>
<comment type="caution">
    <text evidence="3">The sequence shown here is derived from an EMBL/GenBank/DDBJ whole genome shotgun (WGS) entry which is preliminary data.</text>
</comment>
<gene>
    <name evidence="3" type="ORF">FB381_0102</name>
</gene>
<dbReference type="SUPFAM" id="SSF51430">
    <property type="entry name" value="NAD(P)-linked oxidoreductase"/>
    <property type="match status" value="1"/>
</dbReference>
<dbReference type="InterPro" id="IPR023210">
    <property type="entry name" value="NADP_OxRdtase_dom"/>
</dbReference>
<evidence type="ECO:0000313" key="3">
    <source>
        <dbReference type="EMBL" id="TQL66253.1"/>
    </source>
</evidence>
<dbReference type="AlphaFoldDB" id="A0A543A0X6"/>
<dbReference type="InterPro" id="IPR036812">
    <property type="entry name" value="NAD(P)_OxRdtase_dom_sf"/>
</dbReference>
<dbReference type="GO" id="GO:0016491">
    <property type="term" value="F:oxidoreductase activity"/>
    <property type="evidence" value="ECO:0007669"/>
    <property type="project" value="UniProtKB-KW"/>
</dbReference>
<dbReference type="GO" id="GO:0005737">
    <property type="term" value="C:cytoplasm"/>
    <property type="evidence" value="ECO:0007669"/>
    <property type="project" value="TreeGrafter"/>
</dbReference>
<dbReference type="PANTHER" id="PTHR43625:SF40">
    <property type="entry name" value="ALDO-KETO REDUCTASE YAKC [NADP(+)]"/>
    <property type="match status" value="1"/>
</dbReference>
<dbReference type="InterPro" id="IPR050791">
    <property type="entry name" value="Aldo-Keto_reductase"/>
</dbReference>
<feature type="domain" description="NADP-dependent oxidoreductase" evidence="2">
    <location>
        <begin position="42"/>
        <end position="327"/>
    </location>
</feature>
<name>A0A543A0X6_9ACTN</name>
<keyword evidence="1" id="KW-0560">Oxidoreductase</keyword>
<dbReference type="Proteomes" id="UP000320209">
    <property type="component" value="Unassembled WGS sequence"/>
</dbReference>
<dbReference type="Pfam" id="PF00248">
    <property type="entry name" value="Aldo_ket_red"/>
    <property type="match status" value="1"/>
</dbReference>